<reference evidence="4" key="1">
    <citation type="journal article" date="2010" name="Science">
        <title>Plasticity of animal genome architecture unmasked by rapid evolution of a pelagic tunicate.</title>
        <authorList>
            <person name="Denoeud F."/>
            <person name="Henriet S."/>
            <person name="Mungpakdee S."/>
            <person name="Aury J.M."/>
            <person name="Da Silva C."/>
            <person name="Brinkmann H."/>
            <person name="Mikhaleva J."/>
            <person name="Olsen L.C."/>
            <person name="Jubin C."/>
            <person name="Canestro C."/>
            <person name="Bouquet J.M."/>
            <person name="Danks G."/>
            <person name="Poulain J."/>
            <person name="Campsteijn C."/>
            <person name="Adamski M."/>
            <person name="Cross I."/>
            <person name="Yadetie F."/>
            <person name="Muffato M."/>
            <person name="Louis A."/>
            <person name="Butcher S."/>
            <person name="Tsagkogeorga G."/>
            <person name="Konrad A."/>
            <person name="Singh S."/>
            <person name="Jensen M.F."/>
            <person name="Cong E.H."/>
            <person name="Eikeseth-Otteraa H."/>
            <person name="Noel B."/>
            <person name="Anthouard V."/>
            <person name="Porcel B.M."/>
            <person name="Kachouri-Lafond R."/>
            <person name="Nishino A."/>
            <person name="Ugolini M."/>
            <person name="Chourrout P."/>
            <person name="Nishida H."/>
            <person name="Aasland R."/>
            <person name="Huzurbazar S."/>
            <person name="Westhof E."/>
            <person name="Delsuc F."/>
            <person name="Lehrach H."/>
            <person name="Reinhardt R."/>
            <person name="Weissenbach J."/>
            <person name="Roy S.W."/>
            <person name="Artiguenave F."/>
            <person name="Postlethwait J.H."/>
            <person name="Manak J.R."/>
            <person name="Thompson E.M."/>
            <person name="Jaillon O."/>
            <person name="Du Pasquier L."/>
            <person name="Boudinot P."/>
            <person name="Liberles D.A."/>
            <person name="Volff J.N."/>
            <person name="Philippe H."/>
            <person name="Lenhard B."/>
            <person name="Roest Crollius H."/>
            <person name="Wincker P."/>
            <person name="Chourrout D."/>
        </authorList>
    </citation>
    <scope>NUCLEOTIDE SEQUENCE [LARGE SCALE GENOMIC DNA]</scope>
</reference>
<dbReference type="Pfam" id="PF00090">
    <property type="entry name" value="TSP_1"/>
    <property type="match status" value="1"/>
</dbReference>
<dbReference type="InterPro" id="IPR036383">
    <property type="entry name" value="TSP1_rpt_sf"/>
</dbReference>
<dbReference type="AlphaFoldDB" id="E4XKE2"/>
<dbReference type="PANTHER" id="PTHR22906">
    <property type="entry name" value="PROPERDIN"/>
    <property type="match status" value="1"/>
</dbReference>
<dbReference type="Proteomes" id="UP000001307">
    <property type="component" value="Unassembled WGS sequence"/>
</dbReference>
<dbReference type="InterPro" id="IPR053954">
    <property type="entry name" value="DUF7023"/>
</dbReference>
<dbReference type="SMART" id="SM00209">
    <property type="entry name" value="TSP1"/>
    <property type="match status" value="2"/>
</dbReference>
<dbReference type="Pfam" id="PF22894">
    <property type="entry name" value="DUF7023"/>
    <property type="match status" value="1"/>
</dbReference>
<keyword evidence="2" id="KW-1015">Disulfide bond</keyword>
<dbReference type="SUPFAM" id="SSF82895">
    <property type="entry name" value="TSP-1 type 1 repeat"/>
    <property type="match status" value="1"/>
</dbReference>
<proteinExistence type="predicted"/>
<accession>E4XKE2</accession>
<evidence type="ECO:0000256" key="2">
    <source>
        <dbReference type="ARBA" id="ARBA00023157"/>
    </source>
</evidence>
<keyword evidence="1" id="KW-0677">Repeat</keyword>
<dbReference type="PANTHER" id="PTHR22906:SF21">
    <property type="entry name" value="SEMA DOMAIN-CONTAINING PROTEIN"/>
    <property type="match status" value="1"/>
</dbReference>
<protein>
    <recommendedName>
        <fullName evidence="3">DUF7023 domain-containing protein</fullName>
    </recommendedName>
</protein>
<evidence type="ECO:0000259" key="3">
    <source>
        <dbReference type="Pfam" id="PF22894"/>
    </source>
</evidence>
<name>E4XKE2_OIKDI</name>
<dbReference type="InterPro" id="IPR052065">
    <property type="entry name" value="Compl_asym_regulator"/>
</dbReference>
<evidence type="ECO:0000313" key="5">
    <source>
        <dbReference type="Proteomes" id="UP000001307"/>
    </source>
</evidence>
<dbReference type="PROSITE" id="PS50092">
    <property type="entry name" value="TSP1"/>
    <property type="match status" value="1"/>
</dbReference>
<dbReference type="InterPro" id="IPR000884">
    <property type="entry name" value="TSP1_rpt"/>
</dbReference>
<evidence type="ECO:0000256" key="1">
    <source>
        <dbReference type="ARBA" id="ARBA00022737"/>
    </source>
</evidence>
<gene>
    <name evidence="4" type="ORF">GSOID_T00013105001</name>
</gene>
<dbReference type="InParanoid" id="E4XKE2"/>
<sequence length="312" mass="35774">MIVNIITLLLHSVHGYHEIFPMRLLPETEFVDQEHSSLKKSSFSTPPSLQINSIWLTEKSINGKTYFSGSKKDPNNPNSFQFNFAEKKNDQFSEKIWICKSKSAITRWAVMTRKCADSAEWNIVFTGFVSRQPVANSRKVYIATNNGENMPYGTRISFKKPCCSANDSVFSSEPCCHYRHFARALYLPIIPREEPEAGDWSAWSSCSTSCGGGSKTRTRKCESSDCNLTEKEYCEERICPLEWSEWSDWSSCPTILCNKEKKMPMITKMSYRERQCSGGDCTSDKMKQAKPCVCVESQWSEWSRCSERFTKI</sequence>
<dbReference type="Gene3D" id="2.20.100.10">
    <property type="entry name" value="Thrombospondin type-1 (TSP1) repeat"/>
    <property type="match status" value="1"/>
</dbReference>
<dbReference type="EMBL" id="FN653064">
    <property type="protein sequence ID" value="CBY24931.1"/>
    <property type="molecule type" value="Genomic_DNA"/>
</dbReference>
<evidence type="ECO:0000313" key="4">
    <source>
        <dbReference type="EMBL" id="CBY24931.1"/>
    </source>
</evidence>
<feature type="domain" description="DUF7023" evidence="3">
    <location>
        <begin position="61"/>
        <end position="178"/>
    </location>
</feature>
<keyword evidence="5" id="KW-1185">Reference proteome</keyword>
<organism evidence="4">
    <name type="scientific">Oikopleura dioica</name>
    <name type="common">Tunicate</name>
    <dbReference type="NCBI Taxonomy" id="34765"/>
    <lineage>
        <taxon>Eukaryota</taxon>
        <taxon>Metazoa</taxon>
        <taxon>Chordata</taxon>
        <taxon>Tunicata</taxon>
        <taxon>Appendicularia</taxon>
        <taxon>Copelata</taxon>
        <taxon>Oikopleuridae</taxon>
        <taxon>Oikopleura</taxon>
    </lineage>
</organism>